<dbReference type="Proteomes" id="UP000814140">
    <property type="component" value="Unassembled WGS sequence"/>
</dbReference>
<proteinExistence type="predicted"/>
<comment type="caution">
    <text evidence="1">The sequence shown here is derived from an EMBL/GenBank/DDBJ whole genome shotgun (WGS) entry which is preliminary data.</text>
</comment>
<keyword evidence="2" id="KW-1185">Reference proteome</keyword>
<name>A0ACB8SNW1_9AGAM</name>
<reference evidence="1" key="1">
    <citation type="submission" date="2021-03" db="EMBL/GenBank/DDBJ databases">
        <authorList>
            <consortium name="DOE Joint Genome Institute"/>
            <person name="Ahrendt S."/>
            <person name="Looney B.P."/>
            <person name="Miyauchi S."/>
            <person name="Morin E."/>
            <person name="Drula E."/>
            <person name="Courty P.E."/>
            <person name="Chicoki N."/>
            <person name="Fauchery L."/>
            <person name="Kohler A."/>
            <person name="Kuo A."/>
            <person name="Labutti K."/>
            <person name="Pangilinan J."/>
            <person name="Lipzen A."/>
            <person name="Riley R."/>
            <person name="Andreopoulos W."/>
            <person name="He G."/>
            <person name="Johnson J."/>
            <person name="Barry K.W."/>
            <person name="Grigoriev I.V."/>
            <person name="Nagy L."/>
            <person name="Hibbett D."/>
            <person name="Henrissat B."/>
            <person name="Matheny P.B."/>
            <person name="Labbe J."/>
            <person name="Martin F."/>
        </authorList>
    </citation>
    <scope>NUCLEOTIDE SEQUENCE</scope>
    <source>
        <strain evidence="1">HHB10654</strain>
    </source>
</reference>
<sequence length="405" mass="45367">MANRTRRPGRPSKKSRIRNISGLKNQGSYLADSREQTDSESEDPATEPEDTVDPEDEYALKPAEEDEDGSDCEVEDLGWAPESDGEREVCESLVKMAGLFGDDDSDDEWLPARARKEARRQIARPKEYKKGPDVASKSARTRRRYAKSIKKQMNLTSFGFQVGKGMDLPTPPSPVRQERSPTLERVLEPPESPSPSPTQSTQRQPSLEPASPIIPRTRSRPEDSESDQSSSLDAESEPGAAQGDEDEMSSAIDEDSEAEDAMLDAGGGEMKSEEEIRGWDVLRTQIKDDLKKCKKVNATLTQINQLLIFRNFATLRLKGFGRIAASHEIARQWHEGKGTHFARRIRGLARHYQLFEQLPLEKRGGDRGHSLLNDEAVQGAARQWLTSFTIPFESFIIRRGGIFPM</sequence>
<gene>
    <name evidence="1" type="ORF">BV25DRAFT_1919585</name>
</gene>
<protein>
    <submittedName>
        <fullName evidence="1">Uncharacterized protein</fullName>
    </submittedName>
</protein>
<evidence type="ECO:0000313" key="1">
    <source>
        <dbReference type="EMBL" id="KAI0058049.1"/>
    </source>
</evidence>
<evidence type="ECO:0000313" key="2">
    <source>
        <dbReference type="Proteomes" id="UP000814140"/>
    </source>
</evidence>
<accession>A0ACB8SNW1</accession>
<organism evidence="1 2">
    <name type="scientific">Artomyces pyxidatus</name>
    <dbReference type="NCBI Taxonomy" id="48021"/>
    <lineage>
        <taxon>Eukaryota</taxon>
        <taxon>Fungi</taxon>
        <taxon>Dikarya</taxon>
        <taxon>Basidiomycota</taxon>
        <taxon>Agaricomycotina</taxon>
        <taxon>Agaricomycetes</taxon>
        <taxon>Russulales</taxon>
        <taxon>Auriscalpiaceae</taxon>
        <taxon>Artomyces</taxon>
    </lineage>
</organism>
<dbReference type="EMBL" id="MU277239">
    <property type="protein sequence ID" value="KAI0058049.1"/>
    <property type="molecule type" value="Genomic_DNA"/>
</dbReference>
<reference evidence="1" key="2">
    <citation type="journal article" date="2022" name="New Phytol.">
        <title>Evolutionary transition to the ectomycorrhizal habit in the genomes of a hyperdiverse lineage of mushroom-forming fungi.</title>
        <authorList>
            <person name="Looney B."/>
            <person name="Miyauchi S."/>
            <person name="Morin E."/>
            <person name="Drula E."/>
            <person name="Courty P.E."/>
            <person name="Kohler A."/>
            <person name="Kuo A."/>
            <person name="LaButti K."/>
            <person name="Pangilinan J."/>
            <person name="Lipzen A."/>
            <person name="Riley R."/>
            <person name="Andreopoulos W."/>
            <person name="He G."/>
            <person name="Johnson J."/>
            <person name="Nolan M."/>
            <person name="Tritt A."/>
            <person name="Barry K.W."/>
            <person name="Grigoriev I.V."/>
            <person name="Nagy L.G."/>
            <person name="Hibbett D."/>
            <person name="Henrissat B."/>
            <person name="Matheny P.B."/>
            <person name="Labbe J."/>
            <person name="Martin F.M."/>
        </authorList>
    </citation>
    <scope>NUCLEOTIDE SEQUENCE</scope>
    <source>
        <strain evidence="1">HHB10654</strain>
    </source>
</reference>